<evidence type="ECO:0000313" key="3">
    <source>
        <dbReference type="EMBL" id="TQL66885.1"/>
    </source>
</evidence>
<feature type="transmembrane region" description="Helical" evidence="2">
    <location>
        <begin position="322"/>
        <end position="344"/>
    </location>
</feature>
<feature type="transmembrane region" description="Helical" evidence="2">
    <location>
        <begin position="753"/>
        <end position="769"/>
    </location>
</feature>
<dbReference type="OrthoDB" id="3790598at2"/>
<feature type="transmembrane region" description="Helical" evidence="2">
    <location>
        <begin position="775"/>
        <end position="791"/>
    </location>
</feature>
<feature type="transmembrane region" description="Helical" evidence="2">
    <location>
        <begin position="635"/>
        <end position="652"/>
    </location>
</feature>
<feature type="transmembrane region" description="Helical" evidence="2">
    <location>
        <begin position="701"/>
        <end position="718"/>
    </location>
</feature>
<feature type="transmembrane region" description="Helical" evidence="2">
    <location>
        <begin position="1113"/>
        <end position="1131"/>
    </location>
</feature>
<keyword evidence="2" id="KW-0812">Transmembrane</keyword>
<feature type="transmembrane region" description="Helical" evidence="2">
    <location>
        <begin position="241"/>
        <end position="263"/>
    </location>
</feature>
<feature type="transmembrane region" description="Helical" evidence="2">
    <location>
        <begin position="384"/>
        <end position="403"/>
    </location>
</feature>
<reference evidence="3 4" key="1">
    <citation type="submission" date="2019-06" db="EMBL/GenBank/DDBJ databases">
        <title>Sequencing the genomes of 1000 actinobacteria strains.</title>
        <authorList>
            <person name="Klenk H.-P."/>
        </authorList>
    </citation>
    <scope>NUCLEOTIDE SEQUENCE [LARGE SCALE GENOMIC DNA]</scope>
    <source>
        <strain evidence="3 4">DSM 25218</strain>
    </source>
</reference>
<feature type="transmembrane region" description="Helical" evidence="2">
    <location>
        <begin position="215"/>
        <end position="235"/>
    </location>
</feature>
<feature type="transmembrane region" description="Helical" evidence="2">
    <location>
        <begin position="186"/>
        <end position="203"/>
    </location>
</feature>
<feature type="transmembrane region" description="Helical" evidence="2">
    <location>
        <begin position="869"/>
        <end position="885"/>
    </location>
</feature>
<keyword evidence="2" id="KW-0472">Membrane</keyword>
<organism evidence="3 4">
    <name type="scientific">Nocardioides albertanoniae</name>
    <dbReference type="NCBI Taxonomy" id="1175486"/>
    <lineage>
        <taxon>Bacteria</taxon>
        <taxon>Bacillati</taxon>
        <taxon>Actinomycetota</taxon>
        <taxon>Actinomycetes</taxon>
        <taxon>Propionibacteriales</taxon>
        <taxon>Nocardioidaceae</taxon>
        <taxon>Nocardioides</taxon>
    </lineage>
</organism>
<feature type="transmembrane region" description="Helical" evidence="2">
    <location>
        <begin position="724"/>
        <end position="741"/>
    </location>
</feature>
<feature type="transmembrane region" description="Helical" evidence="2">
    <location>
        <begin position="297"/>
        <end position="315"/>
    </location>
</feature>
<feature type="transmembrane region" description="Helical" evidence="2">
    <location>
        <begin position="270"/>
        <end position="291"/>
    </location>
</feature>
<feature type="transmembrane region" description="Helical" evidence="2">
    <location>
        <begin position="1033"/>
        <end position="1051"/>
    </location>
</feature>
<evidence type="ECO:0000256" key="1">
    <source>
        <dbReference type="SAM" id="MobiDB-lite"/>
    </source>
</evidence>
<dbReference type="EMBL" id="VFOV01000001">
    <property type="protein sequence ID" value="TQL66885.1"/>
    <property type="molecule type" value="Genomic_DNA"/>
</dbReference>
<comment type="caution">
    <text evidence="3">The sequence shown here is derived from an EMBL/GenBank/DDBJ whole genome shotgun (WGS) entry which is preliminary data.</text>
</comment>
<feature type="transmembrane region" description="Helical" evidence="2">
    <location>
        <begin position="359"/>
        <end position="377"/>
    </location>
</feature>
<feature type="transmembrane region" description="Helical" evidence="2">
    <location>
        <begin position="822"/>
        <end position="839"/>
    </location>
</feature>
<feature type="transmembrane region" description="Helical" evidence="2">
    <location>
        <begin position="658"/>
        <end position="689"/>
    </location>
</feature>
<feature type="transmembrane region" description="Helical" evidence="2">
    <location>
        <begin position="1088"/>
        <end position="1106"/>
    </location>
</feature>
<feature type="transmembrane region" description="Helical" evidence="2">
    <location>
        <begin position="984"/>
        <end position="1003"/>
    </location>
</feature>
<feature type="region of interest" description="Disordered" evidence="1">
    <location>
        <begin position="58"/>
        <end position="117"/>
    </location>
</feature>
<dbReference type="AlphaFoldDB" id="A0A543A2S0"/>
<feature type="transmembrane region" description="Helical" evidence="2">
    <location>
        <begin position="1063"/>
        <end position="1082"/>
    </location>
</feature>
<protein>
    <submittedName>
        <fullName evidence="3">Uncharacterized protein</fullName>
    </submittedName>
</protein>
<proteinExistence type="predicted"/>
<dbReference type="RefSeq" id="WP_141779042.1">
    <property type="nucleotide sequence ID" value="NZ_VFOV01000001.1"/>
</dbReference>
<keyword evidence="4" id="KW-1185">Reference proteome</keyword>
<keyword evidence="2" id="KW-1133">Transmembrane helix</keyword>
<feature type="transmembrane region" description="Helical" evidence="2">
    <location>
        <begin position="155"/>
        <end position="180"/>
    </location>
</feature>
<gene>
    <name evidence="3" type="ORF">FB381_0751</name>
</gene>
<feature type="transmembrane region" description="Helical" evidence="2">
    <location>
        <begin position="409"/>
        <end position="428"/>
    </location>
</feature>
<feature type="transmembrane region" description="Helical" evidence="2">
    <location>
        <begin position="481"/>
        <end position="502"/>
    </location>
</feature>
<feature type="transmembrane region" description="Helical" evidence="2">
    <location>
        <begin position="1137"/>
        <end position="1154"/>
    </location>
</feature>
<feature type="transmembrane region" description="Helical" evidence="2">
    <location>
        <begin position="514"/>
        <end position="533"/>
    </location>
</feature>
<feature type="transmembrane region" description="Helical" evidence="2">
    <location>
        <begin position="569"/>
        <end position="599"/>
    </location>
</feature>
<dbReference type="Proteomes" id="UP000320209">
    <property type="component" value="Unassembled WGS sequence"/>
</dbReference>
<name>A0A543A2S0_9ACTN</name>
<feature type="transmembrane region" description="Helical" evidence="2">
    <location>
        <begin position="611"/>
        <end position="628"/>
    </location>
</feature>
<feature type="compositionally biased region" description="Pro residues" evidence="1">
    <location>
        <begin position="67"/>
        <end position="92"/>
    </location>
</feature>
<accession>A0A543A2S0</accession>
<dbReference type="InterPro" id="IPR058062">
    <property type="entry name" value="SCO7613_C"/>
</dbReference>
<feature type="transmembrane region" description="Helical" evidence="2">
    <location>
        <begin position="946"/>
        <end position="964"/>
    </location>
</feature>
<feature type="transmembrane region" description="Helical" evidence="2">
    <location>
        <begin position="539"/>
        <end position="557"/>
    </location>
</feature>
<feature type="transmembrane region" description="Helical" evidence="2">
    <location>
        <begin position="1010"/>
        <end position="1027"/>
    </location>
</feature>
<dbReference type="NCBIfam" id="NF047321">
    <property type="entry name" value="SCO7613_CTERM"/>
    <property type="match status" value="1"/>
</dbReference>
<evidence type="ECO:0000256" key="2">
    <source>
        <dbReference type="SAM" id="Phobius"/>
    </source>
</evidence>
<sequence length="1172" mass="120829">MKYADPGRCPDCRETFEPGTSPCPHCGLPLENAVAQELYGALLRADVLMTRLRSIREEETRAARQTTPPPAPAQIPPPAPRRIQPEPMPAPAREPVAGPEPQTDPQPGHEHVSSPLDAPISAPAAGLAADAIADPATALPEASAKARRAPITVPLILVGVGALFLLVAGVIFLAVAWAAMGVGGRTTMLLVFTVIFTVAGGVLMRLQLRAGTEGVWTLALGLLALDIAGMKYAGWLGDSEWGGGFLVAVGAAVFVAGIAMSLLAARGDKLTTVIGPQLAAAAGLFTALLGLELISTLNWFPLIPTVVALVAVIVASKTDLKALTLGAMVVMAGFWLLLLVRGLLDPALTGSELLRDGTLPMLLGAAAVLAVVALLFPLPANAKVAMTGAALLIAAYTFTQPALDDGAVTLTTVAVVVTLVAAGALIALPRPWRWAATALTPYVAMLVFAIIVLAVSAGLRLADEPWSVSALAPVTGPEPMLAGWLALPVLVAINAFGTVWLFQMSRPAFRSYRTSLAWLNFSGGVSGLAITAACYGAPLLVPALLLLAVAVGLAWWAQRWHRRLAGGIFGLLALGAALPSDLLTVVVALTMAGVAAYAARGLVGVDREATASYSVAALTVGVWSLAPLIDMERQWAACLIVTGLGLITLFRFRASGWWAAAACAAISIGIGAVDVTWAAVLLTIATVLAAAIGLHHRQPHALGVAGVVGIGAATSAVLADDVLALAVSVILAGLAIAADLTQTGRTRDVAASYWILAVTAAAWQAARLADIERPYAAVVVIVAMGVIALVRRSPATEAAAATGALVSVGLGAFGGSSIDTDWLAILLLIAGVMCTATILRHEVDQSGPRLTIAGLLGLASLGSAFTNDLLALVVAGVLTAAAIAVDRITREHQVKAVTAPYWIITLTAFCWMFANLTGIAQPHAAVGIILILTVVTVLRVLPSAEIAAAVAAVVTIVVGSVSLGPEIVLTPDGPVATGSRGVDLAWLSILLALAAAGVFAHAIAHDERRWLGWAGLALATVALWIRLADTSTSTWESYTLPPAIALILYGVFKLRTDYEVTSLPVLGPGVFLALVPSVPAALQDPVSMRTALLGVACLVFIIGGAGLRWAAPLVCGALVATVLALAQMPSAQMLQQWWALGAAGLLLLFLGITWEARLHDLRRATAYVRGLR</sequence>
<feature type="transmembrane region" description="Helical" evidence="2">
    <location>
        <begin position="897"/>
        <end position="914"/>
    </location>
</feature>
<evidence type="ECO:0000313" key="4">
    <source>
        <dbReference type="Proteomes" id="UP000320209"/>
    </source>
</evidence>
<feature type="transmembrane region" description="Helical" evidence="2">
    <location>
        <begin position="440"/>
        <end position="461"/>
    </location>
</feature>
<feature type="transmembrane region" description="Helical" evidence="2">
    <location>
        <begin position="920"/>
        <end position="941"/>
    </location>
</feature>